<dbReference type="GO" id="GO:0030429">
    <property type="term" value="F:kynureninase activity"/>
    <property type="evidence" value="ECO:0007669"/>
    <property type="project" value="UniProtKB-UniRule"/>
</dbReference>
<proteinExistence type="inferred from homology"/>
<comment type="function">
    <text evidence="4 5">Catalyzes the cleavage of L-kynurenine (L-Kyn) and L-3-hydroxykynurenine (L-3OHKyn) into anthranilic acid (AA) and 3-hydroxyanthranilic acid (3-OHAA), respectively.</text>
</comment>
<feature type="binding site" evidence="4">
    <location>
        <position position="118"/>
    </location>
    <ligand>
        <name>pyridoxal 5'-phosphate</name>
        <dbReference type="ChEBI" id="CHEBI:597326"/>
    </ligand>
</feature>
<dbReference type="InterPro" id="IPR010111">
    <property type="entry name" value="Kynureninase"/>
</dbReference>
<dbReference type="Gene3D" id="3.40.640.10">
    <property type="entry name" value="Type I PLP-dependent aspartate aminotransferase-like (Major domain)"/>
    <property type="match status" value="1"/>
</dbReference>
<feature type="binding site" evidence="4">
    <location>
        <position position="257"/>
    </location>
    <ligand>
        <name>pyridoxal 5'-phosphate</name>
        <dbReference type="ChEBI" id="CHEBI:597326"/>
    </ligand>
</feature>
<comment type="catalytic activity">
    <reaction evidence="5">
        <text>3-hydroxy-L-kynurenine + H2O = 3-hydroxyanthranilate + L-alanine + H(+)</text>
        <dbReference type="Rhea" id="RHEA:25143"/>
        <dbReference type="ChEBI" id="CHEBI:15377"/>
        <dbReference type="ChEBI" id="CHEBI:15378"/>
        <dbReference type="ChEBI" id="CHEBI:36559"/>
        <dbReference type="ChEBI" id="CHEBI:57972"/>
        <dbReference type="ChEBI" id="CHEBI:58125"/>
        <dbReference type="EC" id="3.7.1.3"/>
    </reaction>
</comment>
<dbReference type="AlphaFoldDB" id="A0AB34L208"/>
<organism evidence="7 8">
    <name type="scientific">Cladosporium halotolerans</name>
    <dbReference type="NCBI Taxonomy" id="1052096"/>
    <lineage>
        <taxon>Eukaryota</taxon>
        <taxon>Fungi</taxon>
        <taxon>Dikarya</taxon>
        <taxon>Ascomycota</taxon>
        <taxon>Pezizomycotina</taxon>
        <taxon>Dothideomycetes</taxon>
        <taxon>Dothideomycetidae</taxon>
        <taxon>Cladosporiales</taxon>
        <taxon>Cladosporiaceae</taxon>
        <taxon>Cladosporium</taxon>
    </lineage>
</organism>
<keyword evidence="1 4" id="KW-0662">Pyridine nucleotide biosynthesis</keyword>
<comment type="cofactor">
    <cofactor evidence="4 5">
        <name>pyridoxal 5'-phosphate</name>
        <dbReference type="ChEBI" id="CHEBI:597326"/>
    </cofactor>
</comment>
<comment type="subunit">
    <text evidence="4 5">Homodimer.</text>
</comment>
<dbReference type="EMBL" id="JAAQHG020000005">
    <property type="protein sequence ID" value="KAL1589399.1"/>
    <property type="molecule type" value="Genomic_DNA"/>
</dbReference>
<dbReference type="InterPro" id="IPR015421">
    <property type="entry name" value="PyrdxlP-dep_Trfase_major"/>
</dbReference>
<feature type="binding site" evidence="4">
    <location>
        <position position="235"/>
    </location>
    <ligand>
        <name>pyridoxal 5'-phosphate</name>
        <dbReference type="ChEBI" id="CHEBI:597326"/>
    </ligand>
</feature>
<sequence length="461" mass="50604">MAQASEDVNFRHMFRIPTKGDLRRKANSRSSNSTKKDDDDEPSTYLCGNSLGLQPTLTQTYMQQYLDTWATKGVFGHFTDISDSELVPWLHVDDDVVPQMAQIVGAKESEVAVMQTLTANLHLMLASFYRPDSLRYKIILEGKAFPSDHYAVESQIKHHSLSPSNAMVLIEPPNPSSSPLLPTDHILATIDAHASSTALLLLPGIQFYTGQLLDIPRITAHAQAHGILVGWDLAHAAGNVPLQLHAWNVDFAVWCSYKYLNSGPGSIGGCFVRDAHFERPRLAGWWGSSKSSRFAMTNAFEPIAGAGGFQLSNPSVADTTALRASLDVFKRTSMGALRERSLRLTGRLEEGLLASRASGCYRIITPRRVEERGAQLSVQLNPGLLDAVLQRLEEEGVVVDERKPDVIRVAPAPLYNTFEDVEAFVRIFGEACLEAVARGEQSGSSVMAEGGKEDKGWSEIK</sequence>
<dbReference type="GO" id="GO:0030170">
    <property type="term" value="F:pyridoxal phosphate binding"/>
    <property type="evidence" value="ECO:0007669"/>
    <property type="project" value="UniProtKB-UniRule"/>
</dbReference>
<dbReference type="Gene3D" id="3.90.1150.10">
    <property type="entry name" value="Aspartate Aminotransferase, domain 1"/>
    <property type="match status" value="1"/>
</dbReference>
<dbReference type="HAMAP" id="MF_01970">
    <property type="entry name" value="Kynureninase"/>
    <property type="match status" value="1"/>
</dbReference>
<keyword evidence="3 4" id="KW-0663">Pyridoxal phosphate</keyword>
<dbReference type="GO" id="GO:0097053">
    <property type="term" value="P:L-kynurenine catabolic process"/>
    <property type="evidence" value="ECO:0007669"/>
    <property type="project" value="UniProtKB-UniRule"/>
</dbReference>
<dbReference type="GO" id="GO:0043420">
    <property type="term" value="P:anthranilate metabolic process"/>
    <property type="evidence" value="ECO:0007669"/>
    <property type="project" value="UniProtKB-UniRule"/>
</dbReference>
<evidence type="ECO:0000313" key="7">
    <source>
        <dbReference type="EMBL" id="KAL1589399.1"/>
    </source>
</evidence>
<comment type="catalytic activity">
    <reaction evidence="4 5">
        <text>L-kynurenine + H2O = anthranilate + L-alanine + H(+)</text>
        <dbReference type="Rhea" id="RHEA:16813"/>
        <dbReference type="ChEBI" id="CHEBI:15377"/>
        <dbReference type="ChEBI" id="CHEBI:15378"/>
        <dbReference type="ChEBI" id="CHEBI:16567"/>
        <dbReference type="ChEBI" id="CHEBI:57959"/>
        <dbReference type="ChEBI" id="CHEBI:57972"/>
        <dbReference type="EC" id="3.7.1.3"/>
    </reaction>
</comment>
<dbReference type="SUPFAM" id="SSF53383">
    <property type="entry name" value="PLP-dependent transferases"/>
    <property type="match status" value="1"/>
</dbReference>
<feature type="binding site" evidence="4">
    <location>
        <position position="313"/>
    </location>
    <ligand>
        <name>pyridoxal 5'-phosphate</name>
        <dbReference type="ChEBI" id="CHEBI:597326"/>
    </ligand>
</feature>
<comment type="caution">
    <text evidence="4">Lacks conserved residue(s) required for the propagation of feature annotation.</text>
</comment>
<dbReference type="GO" id="GO:0019805">
    <property type="term" value="P:quinolinate biosynthetic process"/>
    <property type="evidence" value="ECO:0007669"/>
    <property type="project" value="UniProtKB-UniRule"/>
</dbReference>
<name>A0AB34L208_9PEZI</name>
<feature type="binding site" evidence="4">
    <location>
        <begin position="145"/>
        <end position="148"/>
    </location>
    <ligand>
        <name>pyridoxal 5'-phosphate</name>
        <dbReference type="ChEBI" id="CHEBI:597326"/>
    </ligand>
</feature>
<dbReference type="FunFam" id="3.40.640.10:FF:000031">
    <property type="entry name" value="Kynureninase"/>
    <property type="match status" value="1"/>
</dbReference>
<reference evidence="7 8" key="1">
    <citation type="journal article" date="2020" name="Microbiol. Resour. Announc.">
        <title>Draft Genome Sequence of a Cladosporium Species Isolated from the Mesophotic Ascidian Didemnum maculosum.</title>
        <authorList>
            <person name="Gioti A."/>
            <person name="Siaperas R."/>
            <person name="Nikolaivits E."/>
            <person name="Le Goff G."/>
            <person name="Ouazzani J."/>
            <person name="Kotoulas G."/>
            <person name="Topakas E."/>
        </authorList>
    </citation>
    <scope>NUCLEOTIDE SEQUENCE [LARGE SCALE GENOMIC DNA]</scope>
    <source>
        <strain evidence="7 8">TM138-S3</strain>
    </source>
</reference>
<dbReference type="PANTHER" id="PTHR14084:SF0">
    <property type="entry name" value="KYNURENINASE"/>
    <property type="match status" value="1"/>
</dbReference>
<dbReference type="RefSeq" id="XP_069232504.1">
    <property type="nucleotide sequence ID" value="XM_069370756.1"/>
</dbReference>
<evidence type="ECO:0000256" key="1">
    <source>
        <dbReference type="ARBA" id="ARBA00022642"/>
    </source>
</evidence>
<dbReference type="Pfam" id="PF22580">
    <property type="entry name" value="KYNU_C"/>
    <property type="match status" value="1"/>
</dbReference>
<comment type="caution">
    <text evidence="7">The sequence shown here is derived from an EMBL/GenBank/DDBJ whole genome shotgun (WGS) entry which is preliminary data.</text>
</comment>
<keyword evidence="4 5" id="KW-0963">Cytoplasm</keyword>
<dbReference type="GO" id="GO:0005737">
    <property type="term" value="C:cytoplasm"/>
    <property type="evidence" value="ECO:0007669"/>
    <property type="project" value="UniProtKB-SubCell"/>
</dbReference>
<dbReference type="PANTHER" id="PTHR14084">
    <property type="entry name" value="KYNURENINASE"/>
    <property type="match status" value="1"/>
</dbReference>
<dbReference type="GO" id="GO:0019441">
    <property type="term" value="P:L-tryptophan catabolic process to kynurenine"/>
    <property type="evidence" value="ECO:0007669"/>
    <property type="project" value="TreeGrafter"/>
</dbReference>
<evidence type="ECO:0000256" key="4">
    <source>
        <dbReference type="HAMAP-Rule" id="MF_03017"/>
    </source>
</evidence>
<comment type="pathway">
    <text evidence="4 5">Amino-acid degradation; L-kynurenine degradation; L-alanine and anthranilate from L-kynurenine: step 1/1.</text>
</comment>
<dbReference type="NCBIfam" id="TIGR01814">
    <property type="entry name" value="kynureninase"/>
    <property type="match status" value="1"/>
</dbReference>
<feature type="binding site" evidence="4">
    <location>
        <position position="117"/>
    </location>
    <ligand>
        <name>pyridoxal 5'-phosphate</name>
        <dbReference type="ChEBI" id="CHEBI:597326"/>
    </ligand>
</feature>
<accession>A0AB34L208</accession>
<feature type="modified residue" description="N6-(pyridoxal phosphate)lysine" evidence="4">
    <location>
        <position position="258"/>
    </location>
</feature>
<feature type="binding site" evidence="4">
    <location>
        <position position="232"/>
    </location>
    <ligand>
        <name>pyridoxal 5'-phosphate</name>
        <dbReference type="ChEBI" id="CHEBI:597326"/>
    </ligand>
</feature>
<comment type="pathway">
    <text evidence="4 5">Cofactor biosynthesis; NAD(+) biosynthesis; quinolinate from L-kynurenine: step 2/3.</text>
</comment>
<evidence type="ECO:0000256" key="5">
    <source>
        <dbReference type="PIRNR" id="PIRNR038800"/>
    </source>
</evidence>
<evidence type="ECO:0000313" key="8">
    <source>
        <dbReference type="Proteomes" id="UP000803884"/>
    </source>
</evidence>
<dbReference type="EC" id="3.7.1.3" evidence="4 5"/>
<protein>
    <recommendedName>
        <fullName evidence="4 5">Kynureninase</fullName>
        <ecNumber evidence="4 5">3.7.1.3</ecNumber>
    </recommendedName>
    <alternativeName>
        <fullName evidence="4">Biosynthesis of nicotinic acid protein 5</fullName>
    </alternativeName>
    <alternativeName>
        <fullName evidence="4">L-kynurenine hydrolase</fullName>
    </alternativeName>
</protein>
<evidence type="ECO:0000256" key="6">
    <source>
        <dbReference type="SAM" id="MobiDB-lite"/>
    </source>
</evidence>
<comment type="similarity">
    <text evidence="4 5">Belongs to the kynureninase family.</text>
</comment>
<dbReference type="PIRSF" id="PIRSF038800">
    <property type="entry name" value="KYNU"/>
    <property type="match status" value="1"/>
</dbReference>
<evidence type="ECO:0000256" key="3">
    <source>
        <dbReference type="ARBA" id="ARBA00022898"/>
    </source>
</evidence>
<keyword evidence="2 4" id="KW-0378">Hydrolase</keyword>
<keyword evidence="8" id="KW-1185">Reference proteome</keyword>
<feature type="binding site" evidence="4">
    <location>
        <position position="285"/>
    </location>
    <ligand>
        <name>pyridoxal 5'-phosphate</name>
        <dbReference type="ChEBI" id="CHEBI:597326"/>
    </ligand>
</feature>
<dbReference type="InterPro" id="IPR015424">
    <property type="entry name" value="PyrdxlP-dep_Trfase"/>
</dbReference>
<dbReference type="InterPro" id="IPR015422">
    <property type="entry name" value="PyrdxlP-dep_Trfase_small"/>
</dbReference>
<dbReference type="GO" id="GO:0034354">
    <property type="term" value="P:'de novo' NAD+ biosynthetic process from L-tryptophan"/>
    <property type="evidence" value="ECO:0007669"/>
    <property type="project" value="UniProtKB-UniRule"/>
</dbReference>
<comment type="subcellular location">
    <subcellularLocation>
        <location evidence="4 5">Cytoplasm</location>
    </subcellularLocation>
</comment>
<gene>
    <name evidence="7" type="primary">bna5</name>
    <name evidence="4" type="synonym">BNA5</name>
    <name evidence="7" type="ORF">WHR41_02150</name>
</gene>
<dbReference type="GeneID" id="96003594"/>
<dbReference type="Proteomes" id="UP000803884">
    <property type="component" value="Unassembled WGS sequence"/>
</dbReference>
<evidence type="ECO:0000256" key="2">
    <source>
        <dbReference type="ARBA" id="ARBA00022801"/>
    </source>
</evidence>
<feature type="region of interest" description="Disordered" evidence="6">
    <location>
        <begin position="20"/>
        <end position="45"/>
    </location>
</feature>